<dbReference type="InterPro" id="IPR057619">
    <property type="entry name" value="PH_PHS1"/>
</dbReference>
<evidence type="ECO:0000259" key="1">
    <source>
        <dbReference type="Pfam" id="PF25349"/>
    </source>
</evidence>
<comment type="caution">
    <text evidence="2">The sequence shown here is derived from an EMBL/GenBank/DDBJ whole genome shotgun (WGS) entry which is preliminary data.</text>
</comment>
<gene>
    <name evidence="2" type="ORF">TEA_018331</name>
</gene>
<proteinExistence type="predicted"/>
<dbReference type="Proteomes" id="UP000306102">
    <property type="component" value="Unassembled WGS sequence"/>
</dbReference>
<name>A0A4S4EM48_CAMSN</name>
<dbReference type="Pfam" id="PF25349">
    <property type="entry name" value="PH_PHS1"/>
    <property type="match status" value="1"/>
</dbReference>
<keyword evidence="3" id="KW-1185">Reference proteome</keyword>
<dbReference type="STRING" id="542762.A0A4S4EM48"/>
<evidence type="ECO:0000313" key="2">
    <source>
        <dbReference type="EMBL" id="THG17352.1"/>
    </source>
</evidence>
<accession>A0A4S4EM48</accession>
<dbReference type="EMBL" id="SDRB02003587">
    <property type="protein sequence ID" value="THG17352.1"/>
    <property type="molecule type" value="Genomic_DNA"/>
</dbReference>
<evidence type="ECO:0000313" key="3">
    <source>
        <dbReference type="Proteomes" id="UP000306102"/>
    </source>
</evidence>
<reference evidence="2 3" key="1">
    <citation type="journal article" date="2018" name="Proc. Natl. Acad. Sci. U.S.A.">
        <title>Draft genome sequence of Camellia sinensis var. sinensis provides insights into the evolution of the tea genome and tea quality.</title>
        <authorList>
            <person name="Wei C."/>
            <person name="Yang H."/>
            <person name="Wang S."/>
            <person name="Zhao J."/>
            <person name="Liu C."/>
            <person name="Gao L."/>
            <person name="Xia E."/>
            <person name="Lu Y."/>
            <person name="Tai Y."/>
            <person name="She G."/>
            <person name="Sun J."/>
            <person name="Cao H."/>
            <person name="Tong W."/>
            <person name="Gao Q."/>
            <person name="Li Y."/>
            <person name="Deng W."/>
            <person name="Jiang X."/>
            <person name="Wang W."/>
            <person name="Chen Q."/>
            <person name="Zhang S."/>
            <person name="Li H."/>
            <person name="Wu J."/>
            <person name="Wang P."/>
            <person name="Li P."/>
            <person name="Shi C."/>
            <person name="Zheng F."/>
            <person name="Jian J."/>
            <person name="Huang B."/>
            <person name="Shan D."/>
            <person name="Shi M."/>
            <person name="Fang C."/>
            <person name="Yue Y."/>
            <person name="Li F."/>
            <person name="Li D."/>
            <person name="Wei S."/>
            <person name="Han B."/>
            <person name="Jiang C."/>
            <person name="Yin Y."/>
            <person name="Xia T."/>
            <person name="Zhang Z."/>
            <person name="Bennetzen J.L."/>
            <person name="Zhao S."/>
            <person name="Wan X."/>
        </authorList>
    </citation>
    <scope>NUCLEOTIDE SEQUENCE [LARGE SCALE GENOMIC DNA]</scope>
    <source>
        <strain evidence="3">cv. Shuchazao</strain>
        <tissue evidence="2">Leaf</tissue>
    </source>
</reference>
<dbReference type="AlphaFoldDB" id="A0A4S4EM48"/>
<organism evidence="2 3">
    <name type="scientific">Camellia sinensis var. sinensis</name>
    <name type="common">China tea</name>
    <dbReference type="NCBI Taxonomy" id="542762"/>
    <lineage>
        <taxon>Eukaryota</taxon>
        <taxon>Viridiplantae</taxon>
        <taxon>Streptophyta</taxon>
        <taxon>Embryophyta</taxon>
        <taxon>Tracheophyta</taxon>
        <taxon>Spermatophyta</taxon>
        <taxon>Magnoliopsida</taxon>
        <taxon>eudicotyledons</taxon>
        <taxon>Gunneridae</taxon>
        <taxon>Pentapetalae</taxon>
        <taxon>asterids</taxon>
        <taxon>Ericales</taxon>
        <taxon>Theaceae</taxon>
        <taxon>Camellia</taxon>
    </lineage>
</organism>
<sequence length="319" mass="36021">MENAHVVDMSFFWEAMSPFLSARVMTAHKRKNTLFQSCNFPGLSCHVFHSALSEIQKFAMRFSNSYESQTFINYVKECFKDARNIELPCCNLRSEVPANKELDFVNLIDNYSQLMQSPLNYQSEQYAYPQETTLPNDLGDTCDALPSSFTDLLSDCCTEVEQEPPTETTLPNDLGDTCEALPPSFTDLLADCCTEVEQEPPTELEEVDLKSQIAEKLLLSLLSSVDYLRSMDTPKLVPWRCPTRGHAGDTGTRRGHVWTPGGSNIVNQWSRSLRKYQNQVNFCFIALMCCLSKNAHLMLGVNVDANPILACFDHSTVDY</sequence>
<protein>
    <recommendedName>
        <fullName evidence="1">Poor homologous synapsis 1 PH domain-containing protein</fullName>
    </recommendedName>
</protein>
<feature type="domain" description="Poor homologous synapsis 1 PH" evidence="1">
    <location>
        <begin position="48"/>
        <end position="86"/>
    </location>
</feature>